<dbReference type="InterPro" id="IPR036102">
    <property type="entry name" value="OsmC/Ohrsf"/>
</dbReference>
<dbReference type="EMBL" id="CYHH01000004">
    <property type="protein sequence ID" value="CUB06722.1"/>
    <property type="molecule type" value="Genomic_DNA"/>
</dbReference>
<keyword evidence="2" id="KW-1185">Reference proteome</keyword>
<dbReference type="AlphaFoldDB" id="A0A0K6ITS7"/>
<proteinExistence type="predicted"/>
<sequence length="149" mass="16220">MEEKIPPRVSLRQIEGFQFEVRFGEGMSPLLTDEPPPLGKGTGPAPTHLLLAAVGNCMASSLYFALTKFKNDPQGVRAEASAEMGRNEAGRLRVRRIHVRLEIGAPAAALQHLDRILRQFEEFCVVGQSVAAGIPLVLSVFDGEGKQLK</sequence>
<dbReference type="PANTHER" id="PTHR34352:SF1">
    <property type="entry name" value="PROTEIN YHFA"/>
    <property type="match status" value="1"/>
</dbReference>
<organism evidence="1 2">
    <name type="scientific">Tepidiphilus thermophilus</name>
    <dbReference type="NCBI Taxonomy" id="876478"/>
    <lineage>
        <taxon>Bacteria</taxon>
        <taxon>Pseudomonadati</taxon>
        <taxon>Pseudomonadota</taxon>
        <taxon>Hydrogenophilia</taxon>
        <taxon>Hydrogenophilales</taxon>
        <taxon>Hydrogenophilaceae</taxon>
        <taxon>Tepidiphilus</taxon>
    </lineage>
</organism>
<name>A0A0K6ITS7_9PROT</name>
<accession>A0A0K6ITS7</accession>
<dbReference type="PANTHER" id="PTHR34352">
    <property type="entry name" value="PROTEIN YHFA"/>
    <property type="match status" value="1"/>
</dbReference>
<dbReference type="OrthoDB" id="5297623at2"/>
<dbReference type="Pfam" id="PF02566">
    <property type="entry name" value="OsmC"/>
    <property type="match status" value="1"/>
</dbReference>
<protein>
    <submittedName>
        <fullName evidence="1">Uncharacterized OsmC-related protein</fullName>
    </submittedName>
</protein>
<dbReference type="Gene3D" id="3.30.300.20">
    <property type="match status" value="1"/>
</dbReference>
<reference evidence="2" key="1">
    <citation type="submission" date="2015-08" db="EMBL/GenBank/DDBJ databases">
        <authorList>
            <person name="Babu N.S."/>
            <person name="Beckwith C.J."/>
            <person name="Beseler K.G."/>
            <person name="Brison A."/>
            <person name="Carone J.V."/>
            <person name="Caskin T.P."/>
            <person name="Diamond M."/>
            <person name="Durham M.E."/>
            <person name="Foxe J.M."/>
            <person name="Go M."/>
            <person name="Henderson B.A."/>
            <person name="Jones I.B."/>
            <person name="McGettigan J.A."/>
            <person name="Micheletti S.J."/>
            <person name="Nasrallah M.E."/>
            <person name="Ortiz D."/>
            <person name="Piller C.R."/>
            <person name="Privatt S.R."/>
            <person name="Schneider S.L."/>
            <person name="Sharp S."/>
            <person name="Smith T.C."/>
            <person name="Stanton J.D."/>
            <person name="Ullery H.E."/>
            <person name="Wilson R.J."/>
            <person name="Serrano M.G."/>
            <person name="Buck G."/>
            <person name="Lee V."/>
            <person name="Wang Y."/>
            <person name="Carvalho R."/>
            <person name="Voegtly L."/>
            <person name="Shi R."/>
            <person name="Duckworth R."/>
            <person name="Johnson A."/>
            <person name="Loviza R."/>
            <person name="Walstead R."/>
            <person name="Shah Z."/>
            <person name="Kiflezghi M."/>
            <person name="Wade K."/>
            <person name="Ball S.L."/>
            <person name="Bradley K.W."/>
            <person name="Asai D.J."/>
            <person name="Bowman C.A."/>
            <person name="Russell D.A."/>
            <person name="Pope W.H."/>
            <person name="Jacobs-Sera D."/>
            <person name="Hendrix R.W."/>
            <person name="Hatfull G.F."/>
        </authorList>
    </citation>
    <scope>NUCLEOTIDE SEQUENCE [LARGE SCALE GENOMIC DNA]</scope>
    <source>
        <strain evidence="2">JCM 19170</strain>
    </source>
</reference>
<dbReference type="RefSeq" id="WP_055423219.1">
    <property type="nucleotide sequence ID" value="NZ_CYHH01000004.1"/>
</dbReference>
<evidence type="ECO:0000313" key="2">
    <source>
        <dbReference type="Proteomes" id="UP000182108"/>
    </source>
</evidence>
<dbReference type="InterPro" id="IPR003718">
    <property type="entry name" value="OsmC/Ohr_fam"/>
</dbReference>
<dbReference type="Proteomes" id="UP000182108">
    <property type="component" value="Unassembled WGS sequence"/>
</dbReference>
<dbReference type="SUPFAM" id="SSF82784">
    <property type="entry name" value="OsmC-like"/>
    <property type="match status" value="1"/>
</dbReference>
<gene>
    <name evidence="1" type="ORF">Ga0061068_10414</name>
</gene>
<evidence type="ECO:0000313" key="1">
    <source>
        <dbReference type="EMBL" id="CUB06722.1"/>
    </source>
</evidence>
<dbReference type="InterPro" id="IPR015946">
    <property type="entry name" value="KH_dom-like_a/b"/>
</dbReference>